<dbReference type="AlphaFoldDB" id="A0A0E3M5F1"/>
<name>A0A0E3M5F1_CLOSL</name>
<dbReference type="PROSITE" id="PS50894">
    <property type="entry name" value="HPT"/>
    <property type="match status" value="1"/>
</dbReference>
<dbReference type="InterPro" id="IPR036890">
    <property type="entry name" value="HATPase_C_sf"/>
</dbReference>
<dbReference type="SUPFAM" id="SSF47226">
    <property type="entry name" value="Histidine-containing phosphotransfer domain, HPT domain"/>
    <property type="match status" value="1"/>
</dbReference>
<dbReference type="InterPro" id="IPR051315">
    <property type="entry name" value="Bact_Chemotaxis_CheA"/>
</dbReference>
<dbReference type="SMART" id="SM00073">
    <property type="entry name" value="HPT"/>
    <property type="match status" value="1"/>
</dbReference>
<dbReference type="EMBL" id="CP009933">
    <property type="protein sequence ID" value="AKA68363.1"/>
    <property type="molecule type" value="Genomic_DNA"/>
</dbReference>
<dbReference type="InterPro" id="IPR005467">
    <property type="entry name" value="His_kinase_dom"/>
</dbReference>
<dbReference type="Pfam" id="PF01584">
    <property type="entry name" value="CheW"/>
    <property type="match status" value="1"/>
</dbReference>
<evidence type="ECO:0000256" key="4">
    <source>
        <dbReference type="ARBA" id="ARBA00022500"/>
    </source>
</evidence>
<dbReference type="Pfam" id="PF00072">
    <property type="entry name" value="Response_reg"/>
    <property type="match status" value="1"/>
</dbReference>
<dbReference type="SUPFAM" id="SSF50341">
    <property type="entry name" value="CheW-like"/>
    <property type="match status" value="1"/>
</dbReference>
<evidence type="ECO:0000256" key="7">
    <source>
        <dbReference type="ARBA" id="ARBA00022777"/>
    </source>
</evidence>
<evidence type="ECO:0000256" key="8">
    <source>
        <dbReference type="ARBA" id="ARBA00023012"/>
    </source>
</evidence>
<dbReference type="PRINTS" id="PR00344">
    <property type="entry name" value="BCTRLSENSOR"/>
</dbReference>
<dbReference type="SMART" id="SM00387">
    <property type="entry name" value="HATPase_c"/>
    <property type="match status" value="1"/>
</dbReference>
<dbReference type="PROSITE" id="PS50110">
    <property type="entry name" value="RESPONSE_REGULATORY"/>
    <property type="match status" value="1"/>
</dbReference>
<evidence type="ECO:0000256" key="5">
    <source>
        <dbReference type="ARBA" id="ARBA00022553"/>
    </source>
</evidence>
<dbReference type="STRING" id="1548.CSCA_1238"/>
<keyword evidence="7" id="KW-0418">Kinase</keyword>
<dbReference type="Pfam" id="PF01627">
    <property type="entry name" value="Hpt"/>
    <property type="match status" value="1"/>
</dbReference>
<dbReference type="SMART" id="SM00260">
    <property type="entry name" value="CheW"/>
    <property type="match status" value="1"/>
</dbReference>
<dbReference type="PROSITE" id="PS50109">
    <property type="entry name" value="HIS_KIN"/>
    <property type="match status" value="1"/>
</dbReference>
<dbReference type="SUPFAM" id="SSF55874">
    <property type="entry name" value="ATPase domain of HSP90 chaperone/DNA topoisomerase II/histidine kinase"/>
    <property type="match status" value="1"/>
</dbReference>
<comment type="catalytic activity">
    <reaction evidence="1">
        <text>ATP + protein L-histidine = ADP + protein N-phospho-L-histidine.</text>
        <dbReference type="EC" id="2.7.13.3"/>
    </reaction>
</comment>
<dbReference type="Proteomes" id="UP000033115">
    <property type="component" value="Chromosome"/>
</dbReference>
<dbReference type="PANTHER" id="PTHR43395:SF1">
    <property type="entry name" value="CHEMOTAXIS PROTEIN CHEA"/>
    <property type="match status" value="1"/>
</dbReference>
<dbReference type="InterPro" id="IPR008207">
    <property type="entry name" value="Sig_transdc_His_kin_Hpt_dom"/>
</dbReference>
<organism evidence="16 17">
    <name type="scientific">Clostridium scatologenes</name>
    <dbReference type="NCBI Taxonomy" id="1548"/>
    <lineage>
        <taxon>Bacteria</taxon>
        <taxon>Bacillati</taxon>
        <taxon>Bacillota</taxon>
        <taxon>Clostridia</taxon>
        <taxon>Eubacteriales</taxon>
        <taxon>Clostridiaceae</taxon>
        <taxon>Clostridium</taxon>
    </lineage>
</organism>
<evidence type="ECO:0000256" key="3">
    <source>
        <dbReference type="ARBA" id="ARBA00018672"/>
    </source>
</evidence>
<dbReference type="InterPro" id="IPR036641">
    <property type="entry name" value="HPT_dom_sf"/>
</dbReference>
<dbReference type="InterPro" id="IPR001789">
    <property type="entry name" value="Sig_transdc_resp-reg_receiver"/>
</dbReference>
<dbReference type="PANTHER" id="PTHR43395">
    <property type="entry name" value="SENSOR HISTIDINE KINASE CHEA"/>
    <property type="match status" value="1"/>
</dbReference>
<evidence type="ECO:0000313" key="17">
    <source>
        <dbReference type="Proteomes" id="UP000033115"/>
    </source>
</evidence>
<accession>A0A0E3M5F1</accession>
<evidence type="ECO:0000256" key="11">
    <source>
        <dbReference type="PROSITE-ProRule" id="PRU00169"/>
    </source>
</evidence>
<dbReference type="GO" id="GO:0006935">
    <property type="term" value="P:chemotaxis"/>
    <property type="evidence" value="ECO:0007669"/>
    <property type="project" value="UniProtKB-KW"/>
</dbReference>
<evidence type="ECO:0000256" key="10">
    <source>
        <dbReference type="PROSITE-ProRule" id="PRU00110"/>
    </source>
</evidence>
<evidence type="ECO:0000259" key="13">
    <source>
        <dbReference type="PROSITE" id="PS50110"/>
    </source>
</evidence>
<dbReference type="SMART" id="SM00448">
    <property type="entry name" value="REC"/>
    <property type="match status" value="1"/>
</dbReference>
<dbReference type="InterPro" id="IPR002545">
    <property type="entry name" value="CheW-lke_dom"/>
</dbReference>
<dbReference type="Gene3D" id="2.30.30.40">
    <property type="entry name" value="SH3 Domains"/>
    <property type="match status" value="1"/>
</dbReference>
<feature type="modified residue" description="Phosphohistidine" evidence="10">
    <location>
        <position position="54"/>
    </location>
</feature>
<proteinExistence type="predicted"/>
<keyword evidence="6" id="KW-0808">Transferase</keyword>
<feature type="domain" description="CheW-like" evidence="14">
    <location>
        <begin position="464"/>
        <end position="601"/>
    </location>
</feature>
<evidence type="ECO:0000259" key="15">
    <source>
        <dbReference type="PROSITE" id="PS50894"/>
    </source>
</evidence>
<feature type="domain" description="HPt" evidence="15">
    <location>
        <begin position="5"/>
        <end position="111"/>
    </location>
</feature>
<evidence type="ECO:0000256" key="9">
    <source>
        <dbReference type="ARBA" id="ARBA00024867"/>
    </source>
</evidence>
<evidence type="ECO:0000313" key="16">
    <source>
        <dbReference type="EMBL" id="AKA68363.1"/>
    </source>
</evidence>
<dbReference type="SUPFAM" id="SSF52172">
    <property type="entry name" value="CheY-like"/>
    <property type="match status" value="1"/>
</dbReference>
<dbReference type="CDD" id="cd00088">
    <property type="entry name" value="HPT"/>
    <property type="match status" value="1"/>
</dbReference>
<dbReference type="RefSeq" id="WP_029162810.1">
    <property type="nucleotide sequence ID" value="NZ_CP009933.1"/>
</dbReference>
<dbReference type="Pfam" id="PF02518">
    <property type="entry name" value="HATPase_c"/>
    <property type="match status" value="1"/>
</dbReference>
<sequence length="739" mass="84329">MNTNDDEFLKKLISTFKIEAHDHLKNISLSLIELEKYQGDGKKSIVETIHREFHSLKGAARAVNIEEIETICHKIESIFSDIKKEKLFLNEEMFDVFNESVDIMEEIISFPNDNRDISKIIRKIDNVVVVKNSKKKLIEVNNVVAKKTLEIKKLQPLAKSKIDVNLREEYDKKQESVKVSTDKLPDVIRVSKDKLDSLLIQGEEMLYIKLSSNETVKEAKAIKELLDLWKKEKDYNYIKMIENSINSLIKSSENDESTIETMMNKFMEDIKDIMLLPFSYILEMFPKMVRDLSKKMDKKIKFISEGTKVEIDRRILEEIKDPFMHIIRNCVDHGIEKPEERKKLGKNPEGTIKLIITQISGDKVKIQISDDGSGINIDKVKEKAAKNHILAQSEIKNIDDESAKTLIFKSGISTSDIITDISGRGLGLAIVHEKIQNLDGTISIETEADKGTAFNIILPITISTNRGIIVKVSNQEFVVPTDKVEKVIRIKSDEIELIENRAVVVWQEYIIPIFDLKDILQISDSNIEKSSSDIVSILIINFMEQRMALKVDEIVVEQEVLVKRFNKPLKRVKNISGATILGSGRVVPILNVQDLIKSSFKHEDNYFKVNSVSEEKVVEKKSIIVVDDSITSRTLLKNILENYGYQVKTAVDGLQGWRLMKNEKFDLVVTDIEMPVMNGFELTKKIRDDSKISDIPVVLVTSLESKEDKERGIDVGASAYIVKSDFRQSSLLDTIKRLI</sequence>
<dbReference type="GO" id="GO:0000160">
    <property type="term" value="P:phosphorelay signal transduction system"/>
    <property type="evidence" value="ECO:0007669"/>
    <property type="project" value="UniProtKB-KW"/>
</dbReference>
<feature type="domain" description="Histidine kinase" evidence="12">
    <location>
        <begin position="263"/>
        <end position="462"/>
    </location>
</feature>
<dbReference type="InterPro" id="IPR036061">
    <property type="entry name" value="CheW-like_dom_sf"/>
</dbReference>
<dbReference type="Gene3D" id="3.30.565.10">
    <property type="entry name" value="Histidine kinase-like ATPase, C-terminal domain"/>
    <property type="match status" value="1"/>
</dbReference>
<gene>
    <name evidence="16" type="ORF">CSCA_1238</name>
</gene>
<evidence type="ECO:0000256" key="2">
    <source>
        <dbReference type="ARBA" id="ARBA00012438"/>
    </source>
</evidence>
<keyword evidence="4" id="KW-0145">Chemotaxis</keyword>
<feature type="modified residue" description="4-aspartylphosphate" evidence="11">
    <location>
        <position position="671"/>
    </location>
</feature>
<dbReference type="InterPro" id="IPR003594">
    <property type="entry name" value="HATPase_dom"/>
</dbReference>
<keyword evidence="17" id="KW-1185">Reference proteome</keyword>
<evidence type="ECO:0000259" key="14">
    <source>
        <dbReference type="PROSITE" id="PS50851"/>
    </source>
</evidence>
<dbReference type="GO" id="GO:0004673">
    <property type="term" value="F:protein histidine kinase activity"/>
    <property type="evidence" value="ECO:0007669"/>
    <property type="project" value="UniProtKB-EC"/>
</dbReference>
<evidence type="ECO:0000256" key="6">
    <source>
        <dbReference type="ARBA" id="ARBA00022679"/>
    </source>
</evidence>
<evidence type="ECO:0000259" key="12">
    <source>
        <dbReference type="PROSITE" id="PS50109"/>
    </source>
</evidence>
<dbReference type="PROSITE" id="PS50851">
    <property type="entry name" value="CHEW"/>
    <property type="match status" value="1"/>
</dbReference>
<dbReference type="KEGG" id="csq:CSCA_1238"/>
<evidence type="ECO:0000256" key="1">
    <source>
        <dbReference type="ARBA" id="ARBA00000085"/>
    </source>
</evidence>
<keyword evidence="8" id="KW-0902">Two-component regulatory system</keyword>
<comment type="function">
    <text evidence="9">May play the central regulatory role in sporulation. It may be an element of the effector pathway responsible for the activation of sporulation genes in response to nutritional stress. Spo0A may act in concert with spo0H (a sigma factor) to control the expression of some genes that are critical to the sporulation process.</text>
</comment>
<dbReference type="InterPro" id="IPR011006">
    <property type="entry name" value="CheY-like_superfamily"/>
</dbReference>
<keyword evidence="5 11" id="KW-0597">Phosphoprotein</keyword>
<protein>
    <recommendedName>
        <fullName evidence="3">Stage 0 sporulation protein A homolog</fullName>
        <ecNumber evidence="2">2.7.13.3</ecNumber>
    </recommendedName>
</protein>
<dbReference type="InterPro" id="IPR004358">
    <property type="entry name" value="Sig_transdc_His_kin-like_C"/>
</dbReference>
<dbReference type="HOGENOM" id="CLU_000650_2_1_9"/>
<reference evidence="16 17" key="1">
    <citation type="journal article" date="2015" name="J. Biotechnol.">
        <title>Complete genome sequence of a malodorant-producing acetogen, Clostridium scatologenes ATCC 25775(T).</title>
        <authorList>
            <person name="Zhu Z."/>
            <person name="Guo T."/>
            <person name="Zheng H."/>
            <person name="Song T."/>
            <person name="Ouyang P."/>
            <person name="Xie J."/>
        </authorList>
    </citation>
    <scope>NUCLEOTIDE SEQUENCE [LARGE SCALE GENOMIC DNA]</scope>
    <source>
        <strain evidence="16 17">ATCC 25775</strain>
    </source>
</reference>
<dbReference type="FunFam" id="3.30.565.10:FF:000016">
    <property type="entry name" value="Chemotaxis protein CheA, putative"/>
    <property type="match status" value="1"/>
</dbReference>
<feature type="domain" description="Response regulatory" evidence="13">
    <location>
        <begin position="622"/>
        <end position="738"/>
    </location>
</feature>
<dbReference type="Gene3D" id="1.20.120.160">
    <property type="entry name" value="HPT domain"/>
    <property type="match status" value="1"/>
</dbReference>
<dbReference type="Gene3D" id="3.40.50.2300">
    <property type="match status" value="1"/>
</dbReference>
<dbReference type="EC" id="2.7.13.3" evidence="2"/>